<keyword evidence="3" id="KW-1185">Reference proteome</keyword>
<dbReference type="EnsemblProtists" id="EKX38385">
    <property type="protein sequence ID" value="EKX38385"/>
    <property type="gene ID" value="GUITHDRAFT_115525"/>
</dbReference>
<dbReference type="AlphaFoldDB" id="L1IRD3"/>
<name>L1IRD3_GUITC</name>
<dbReference type="PaxDb" id="55529-EKX38385"/>
<dbReference type="EMBL" id="JH993049">
    <property type="protein sequence ID" value="EKX38385.1"/>
    <property type="molecule type" value="Genomic_DNA"/>
</dbReference>
<gene>
    <name evidence="1" type="ORF">GUITHDRAFT_115525</name>
</gene>
<proteinExistence type="predicted"/>
<reference evidence="2" key="3">
    <citation type="submission" date="2016-03" db="UniProtKB">
        <authorList>
            <consortium name="EnsemblProtists"/>
        </authorList>
    </citation>
    <scope>IDENTIFICATION</scope>
</reference>
<organism evidence="1">
    <name type="scientific">Guillardia theta (strain CCMP2712)</name>
    <name type="common">Cryptophyte</name>
    <dbReference type="NCBI Taxonomy" id="905079"/>
    <lineage>
        <taxon>Eukaryota</taxon>
        <taxon>Cryptophyceae</taxon>
        <taxon>Pyrenomonadales</taxon>
        <taxon>Geminigeraceae</taxon>
        <taxon>Guillardia</taxon>
    </lineage>
</organism>
<dbReference type="RefSeq" id="XP_005825365.1">
    <property type="nucleotide sequence ID" value="XM_005825308.1"/>
</dbReference>
<reference evidence="1 3" key="1">
    <citation type="journal article" date="2012" name="Nature">
        <title>Algal genomes reveal evolutionary mosaicism and the fate of nucleomorphs.</title>
        <authorList>
            <consortium name="DOE Joint Genome Institute"/>
            <person name="Curtis B.A."/>
            <person name="Tanifuji G."/>
            <person name="Burki F."/>
            <person name="Gruber A."/>
            <person name="Irimia M."/>
            <person name="Maruyama S."/>
            <person name="Arias M.C."/>
            <person name="Ball S.G."/>
            <person name="Gile G.H."/>
            <person name="Hirakawa Y."/>
            <person name="Hopkins J.F."/>
            <person name="Kuo A."/>
            <person name="Rensing S.A."/>
            <person name="Schmutz J."/>
            <person name="Symeonidi A."/>
            <person name="Elias M."/>
            <person name="Eveleigh R.J."/>
            <person name="Herman E.K."/>
            <person name="Klute M.J."/>
            <person name="Nakayama T."/>
            <person name="Obornik M."/>
            <person name="Reyes-Prieto A."/>
            <person name="Armbrust E.V."/>
            <person name="Aves S.J."/>
            <person name="Beiko R.G."/>
            <person name="Coutinho P."/>
            <person name="Dacks J.B."/>
            <person name="Durnford D.G."/>
            <person name="Fast N.M."/>
            <person name="Green B.R."/>
            <person name="Grisdale C.J."/>
            <person name="Hempel F."/>
            <person name="Henrissat B."/>
            <person name="Hoppner M.P."/>
            <person name="Ishida K."/>
            <person name="Kim E."/>
            <person name="Koreny L."/>
            <person name="Kroth P.G."/>
            <person name="Liu Y."/>
            <person name="Malik S.B."/>
            <person name="Maier U.G."/>
            <person name="McRose D."/>
            <person name="Mock T."/>
            <person name="Neilson J.A."/>
            <person name="Onodera N.T."/>
            <person name="Poole A.M."/>
            <person name="Pritham E.J."/>
            <person name="Richards T.A."/>
            <person name="Rocap G."/>
            <person name="Roy S.W."/>
            <person name="Sarai C."/>
            <person name="Schaack S."/>
            <person name="Shirato S."/>
            <person name="Slamovits C.H."/>
            <person name="Spencer D.F."/>
            <person name="Suzuki S."/>
            <person name="Worden A.Z."/>
            <person name="Zauner S."/>
            <person name="Barry K."/>
            <person name="Bell C."/>
            <person name="Bharti A.K."/>
            <person name="Crow J.A."/>
            <person name="Grimwood J."/>
            <person name="Kramer R."/>
            <person name="Lindquist E."/>
            <person name="Lucas S."/>
            <person name="Salamov A."/>
            <person name="McFadden G.I."/>
            <person name="Lane C.E."/>
            <person name="Keeling P.J."/>
            <person name="Gray M.W."/>
            <person name="Grigoriev I.V."/>
            <person name="Archibald J.M."/>
        </authorList>
    </citation>
    <scope>NUCLEOTIDE SEQUENCE</scope>
    <source>
        <strain evidence="1 3">CCMP2712</strain>
    </source>
</reference>
<dbReference type="GeneID" id="17295111"/>
<dbReference type="HOGENOM" id="CLU_2338022_0_0_1"/>
<sequence length="98" mass="10614">MLMPVRTDTLYERIAVEAIGEALYDSVDYCLLNGLLVARMVVAAVARDKSAVSALASCSVHSRRCCIVVEVRARGFRRSVMSAPVGGSVMMNFVIFIG</sequence>
<evidence type="ECO:0000313" key="2">
    <source>
        <dbReference type="EnsemblProtists" id="EKX38385"/>
    </source>
</evidence>
<reference evidence="3" key="2">
    <citation type="submission" date="2012-11" db="EMBL/GenBank/DDBJ databases">
        <authorList>
            <person name="Kuo A."/>
            <person name="Curtis B.A."/>
            <person name="Tanifuji G."/>
            <person name="Burki F."/>
            <person name="Gruber A."/>
            <person name="Irimia M."/>
            <person name="Maruyama S."/>
            <person name="Arias M.C."/>
            <person name="Ball S.G."/>
            <person name="Gile G.H."/>
            <person name="Hirakawa Y."/>
            <person name="Hopkins J.F."/>
            <person name="Rensing S.A."/>
            <person name="Schmutz J."/>
            <person name="Symeonidi A."/>
            <person name="Elias M."/>
            <person name="Eveleigh R.J."/>
            <person name="Herman E.K."/>
            <person name="Klute M.J."/>
            <person name="Nakayama T."/>
            <person name="Obornik M."/>
            <person name="Reyes-Prieto A."/>
            <person name="Armbrust E.V."/>
            <person name="Aves S.J."/>
            <person name="Beiko R.G."/>
            <person name="Coutinho P."/>
            <person name="Dacks J.B."/>
            <person name="Durnford D.G."/>
            <person name="Fast N.M."/>
            <person name="Green B.R."/>
            <person name="Grisdale C."/>
            <person name="Hempe F."/>
            <person name="Henrissat B."/>
            <person name="Hoppner M.P."/>
            <person name="Ishida K.-I."/>
            <person name="Kim E."/>
            <person name="Koreny L."/>
            <person name="Kroth P.G."/>
            <person name="Liu Y."/>
            <person name="Malik S.-B."/>
            <person name="Maier U.G."/>
            <person name="McRose D."/>
            <person name="Mock T."/>
            <person name="Neilson J.A."/>
            <person name="Onodera N.T."/>
            <person name="Poole A.M."/>
            <person name="Pritham E.J."/>
            <person name="Richards T.A."/>
            <person name="Rocap G."/>
            <person name="Roy S.W."/>
            <person name="Sarai C."/>
            <person name="Schaack S."/>
            <person name="Shirato S."/>
            <person name="Slamovits C.H."/>
            <person name="Spencer D.F."/>
            <person name="Suzuki S."/>
            <person name="Worden A.Z."/>
            <person name="Zauner S."/>
            <person name="Barry K."/>
            <person name="Bell C."/>
            <person name="Bharti A.K."/>
            <person name="Crow J.A."/>
            <person name="Grimwood J."/>
            <person name="Kramer R."/>
            <person name="Lindquist E."/>
            <person name="Lucas S."/>
            <person name="Salamov A."/>
            <person name="McFadden G.I."/>
            <person name="Lane C.E."/>
            <person name="Keeling P.J."/>
            <person name="Gray M.W."/>
            <person name="Grigoriev I.V."/>
            <person name="Archibald J.M."/>
        </authorList>
    </citation>
    <scope>NUCLEOTIDE SEQUENCE</scope>
    <source>
        <strain evidence="3">CCMP2712</strain>
    </source>
</reference>
<protein>
    <submittedName>
        <fullName evidence="1 2">Uncharacterized protein</fullName>
    </submittedName>
</protein>
<evidence type="ECO:0000313" key="3">
    <source>
        <dbReference type="Proteomes" id="UP000011087"/>
    </source>
</evidence>
<dbReference type="Proteomes" id="UP000011087">
    <property type="component" value="Unassembled WGS sequence"/>
</dbReference>
<evidence type="ECO:0000313" key="1">
    <source>
        <dbReference type="EMBL" id="EKX38385.1"/>
    </source>
</evidence>
<accession>L1IRD3</accession>
<dbReference type="KEGG" id="gtt:GUITHDRAFT_115525"/>